<evidence type="ECO:0000256" key="1">
    <source>
        <dbReference type="SAM" id="MobiDB-lite"/>
    </source>
</evidence>
<feature type="compositionally biased region" description="Polar residues" evidence="1">
    <location>
        <begin position="547"/>
        <end position="579"/>
    </location>
</feature>
<dbReference type="KEGG" id="dnv:108652838"/>
<evidence type="ECO:0000313" key="3">
    <source>
        <dbReference type="Proteomes" id="UP000295192"/>
    </source>
</evidence>
<gene>
    <name evidence="2" type="ORF">AWZ03_002419</name>
</gene>
<sequence>MDAKENEVKLSADERQFFVATRMSLPLFMLSRNRLREDHLESVQKQFKLAGGHYNAYCQQENRREEFSAATYNHYRHVTGFEKTPATPYPPKRPLRSNREMTTWRDYQHAPNRYGVLPEPYKSRMGSKGSVFAKMHVNKSRLSIKPPPPKFYEVPSEIERFFRPENKQKGIFLTNARERRPSSRLMVSDATMCWRNPSDPGPCETYYNRFEIQSIVSPKIKEKPDNPHLFLRHSCVPTKRSRILRPHISFEPCPGRYDIRYPNVCACERGKKTVPRLTLHIETQKRYKFRRLPYVKIKKRNYCEPDWRHVIGNGHRRLFKMGKHDLPKPQMKKVEKKGGKKAEKQLKMFADAKYLNMLVNPRHLSISVRDFPAPPYVPRIVYNCIAKRVIRKQLRNNKKIAFMSGQERWKDGVRVLQMTQRQLEELKARLPEDRRLEDHPINLRASKMLSRLFIVPDRMRTTYVPMLRKRLFKFLPIPGARVLVTDSDIRPDLPFDRDNPTGMYNVKIDETKFFRDSVLLEMEQQRLGIKVQVEEKSLEQSMSGISMTASMASGSPKPSEQNVARLSNNMEANRLSNNMEAKPAE</sequence>
<keyword evidence="3" id="KW-1185">Reference proteome</keyword>
<feature type="region of interest" description="Disordered" evidence="1">
    <location>
        <begin position="547"/>
        <end position="585"/>
    </location>
</feature>
<dbReference type="OrthoDB" id="6275292at2759"/>
<dbReference type="OMA" id="FRRQPFE"/>
<reference evidence="2 3" key="1">
    <citation type="journal article" date="2019" name="J. Hered.">
        <title>An Improved Genome Assembly for Drosophila navojoa, the Basal Species in the mojavensis Cluster.</title>
        <authorList>
            <person name="Vanderlinde T."/>
            <person name="Dupim E.G."/>
            <person name="Nazario-Yepiz N.O."/>
            <person name="Carvalho A.B."/>
        </authorList>
    </citation>
    <scope>NUCLEOTIDE SEQUENCE [LARGE SCALE GENOMIC DNA]</scope>
    <source>
        <strain evidence="2">Navoj_Jal97</strain>
        <tissue evidence="2">Whole organism</tissue>
    </source>
</reference>
<comment type="caution">
    <text evidence="2">The sequence shown here is derived from an EMBL/GenBank/DDBJ whole genome shotgun (WGS) entry which is preliminary data.</text>
</comment>
<accession>A0A484BQF0</accession>
<dbReference type="Proteomes" id="UP000295192">
    <property type="component" value="Unassembled WGS sequence"/>
</dbReference>
<proteinExistence type="predicted"/>
<evidence type="ECO:0000313" key="2">
    <source>
        <dbReference type="EMBL" id="TDG51056.1"/>
    </source>
</evidence>
<dbReference type="EMBL" id="LSRL02000011">
    <property type="protein sequence ID" value="TDG51056.1"/>
    <property type="molecule type" value="Genomic_DNA"/>
</dbReference>
<dbReference type="AlphaFoldDB" id="A0A484BQF0"/>
<name>A0A484BQF0_DRONA</name>
<protein>
    <submittedName>
        <fullName evidence="2">Uncharacterized protein</fullName>
    </submittedName>
</protein>
<organism evidence="2 3">
    <name type="scientific">Drosophila navojoa</name>
    <name type="common">Fruit fly</name>
    <dbReference type="NCBI Taxonomy" id="7232"/>
    <lineage>
        <taxon>Eukaryota</taxon>
        <taxon>Metazoa</taxon>
        <taxon>Ecdysozoa</taxon>
        <taxon>Arthropoda</taxon>
        <taxon>Hexapoda</taxon>
        <taxon>Insecta</taxon>
        <taxon>Pterygota</taxon>
        <taxon>Neoptera</taxon>
        <taxon>Endopterygota</taxon>
        <taxon>Diptera</taxon>
        <taxon>Brachycera</taxon>
        <taxon>Muscomorpha</taxon>
        <taxon>Ephydroidea</taxon>
        <taxon>Drosophilidae</taxon>
        <taxon>Drosophila</taxon>
    </lineage>
</organism>